<dbReference type="RefSeq" id="XP_060365210.1">
    <property type="nucleotide sequence ID" value="XM_060508204.1"/>
</dbReference>
<feature type="non-terminal residue" evidence="1">
    <location>
        <position position="1"/>
    </location>
</feature>
<sequence length="75" mass="8274">MVLMVPRSGHRLQIRVLLPLALCPMITSPGFGIRRHSPKGFRNRSISNAPTPSEILWLLKQLAGQAAESSVLFPL</sequence>
<dbReference type="EMBL" id="JAHMHS010000044">
    <property type="protein sequence ID" value="KAK1725155.1"/>
    <property type="molecule type" value="Genomic_DNA"/>
</dbReference>
<keyword evidence="2" id="KW-1185">Reference proteome</keyword>
<comment type="caution">
    <text evidence="1">The sequence shown here is derived from an EMBL/GenBank/DDBJ whole genome shotgun (WGS) entry which is preliminary data.</text>
</comment>
<protein>
    <submittedName>
        <fullName evidence="1">Uncharacterized protein</fullName>
    </submittedName>
</protein>
<dbReference type="Proteomes" id="UP001244207">
    <property type="component" value="Unassembled WGS sequence"/>
</dbReference>
<evidence type="ECO:0000313" key="1">
    <source>
        <dbReference type="EMBL" id="KAK1725155.1"/>
    </source>
</evidence>
<organism evidence="1 2">
    <name type="scientific">Glomerella acutata</name>
    <name type="common">Colletotrichum acutatum</name>
    <dbReference type="NCBI Taxonomy" id="27357"/>
    <lineage>
        <taxon>Eukaryota</taxon>
        <taxon>Fungi</taxon>
        <taxon>Dikarya</taxon>
        <taxon>Ascomycota</taxon>
        <taxon>Pezizomycotina</taxon>
        <taxon>Sordariomycetes</taxon>
        <taxon>Hypocreomycetidae</taxon>
        <taxon>Glomerellales</taxon>
        <taxon>Glomerellaceae</taxon>
        <taxon>Colletotrichum</taxon>
        <taxon>Colletotrichum acutatum species complex</taxon>
    </lineage>
</organism>
<name>A0AAD8URL7_GLOAC</name>
<accession>A0AAD8URL7</accession>
<dbReference type="AlphaFoldDB" id="A0AAD8URL7"/>
<evidence type="ECO:0000313" key="2">
    <source>
        <dbReference type="Proteomes" id="UP001244207"/>
    </source>
</evidence>
<dbReference type="GeneID" id="85392103"/>
<proteinExistence type="predicted"/>
<reference evidence="1" key="1">
    <citation type="submission" date="2021-12" db="EMBL/GenBank/DDBJ databases">
        <title>Comparative genomics, transcriptomics and evolutionary studies reveal genomic signatures of adaptation to plant cell wall in hemibiotrophic fungi.</title>
        <authorList>
            <consortium name="DOE Joint Genome Institute"/>
            <person name="Baroncelli R."/>
            <person name="Diaz J.F."/>
            <person name="Benocci T."/>
            <person name="Peng M."/>
            <person name="Battaglia E."/>
            <person name="Haridas S."/>
            <person name="Andreopoulos W."/>
            <person name="Labutti K."/>
            <person name="Pangilinan J."/>
            <person name="Floch G.L."/>
            <person name="Makela M.R."/>
            <person name="Henrissat B."/>
            <person name="Grigoriev I.V."/>
            <person name="Crouch J.A."/>
            <person name="De Vries R.P."/>
            <person name="Sukno S.A."/>
            <person name="Thon M.R."/>
        </authorList>
    </citation>
    <scope>NUCLEOTIDE SEQUENCE</scope>
    <source>
        <strain evidence="1">CBS 112980</strain>
    </source>
</reference>
<gene>
    <name evidence="1" type="ORF">BDZ83DRAFT_620592</name>
</gene>